<organism evidence="1 2">
    <name type="scientific">Paenibacillus helianthi</name>
    <dbReference type="NCBI Taxonomy" id="1349432"/>
    <lineage>
        <taxon>Bacteria</taxon>
        <taxon>Bacillati</taxon>
        <taxon>Bacillota</taxon>
        <taxon>Bacilli</taxon>
        <taxon>Bacillales</taxon>
        <taxon>Paenibacillaceae</taxon>
        <taxon>Paenibacillus</taxon>
    </lineage>
</organism>
<dbReference type="RefSeq" id="WP_074107782.1">
    <property type="nucleotide sequence ID" value="NZ_LVWI01000041.1"/>
</dbReference>
<sequence length="116" mass="13001">MIFVHAVLRTEWESAILNGVYKGPTLETEGFIHCSPIHKIVPVANDNFQGVHGLILLCIEASKVKAEVRWEDLYNEGSEYPHIYGELNFDAVVKFVAFEPNVDGGFSLPQELAELQ</sequence>
<gene>
    <name evidence="1" type="ORF">A3844_14620</name>
</gene>
<evidence type="ECO:0008006" key="3">
    <source>
        <dbReference type="Google" id="ProtNLM"/>
    </source>
</evidence>
<name>A0ABX3ERA9_9BACL</name>
<dbReference type="InterPro" id="IPR009297">
    <property type="entry name" value="DUF952"/>
</dbReference>
<evidence type="ECO:0000313" key="2">
    <source>
        <dbReference type="Proteomes" id="UP000186058"/>
    </source>
</evidence>
<dbReference type="Pfam" id="PF06108">
    <property type="entry name" value="DUF952"/>
    <property type="match status" value="1"/>
</dbReference>
<accession>A0ABX3ERA9</accession>
<dbReference type="Proteomes" id="UP000186058">
    <property type="component" value="Unassembled WGS sequence"/>
</dbReference>
<evidence type="ECO:0000313" key="1">
    <source>
        <dbReference type="EMBL" id="OKP85986.1"/>
    </source>
</evidence>
<comment type="caution">
    <text evidence="1">The sequence shown here is derived from an EMBL/GenBank/DDBJ whole genome shotgun (WGS) entry which is preliminary data.</text>
</comment>
<protein>
    <recommendedName>
        <fullName evidence="3">DUF952 domain-containing protein</fullName>
    </recommendedName>
</protein>
<reference evidence="1 2" key="1">
    <citation type="submission" date="2016-03" db="EMBL/GenBank/DDBJ databases">
        <authorList>
            <person name="Sant'Anna F.H."/>
            <person name="Ambrosini A."/>
            <person name="Souza R."/>
            <person name="Bach E."/>
            <person name="Fernandes G."/>
            <person name="Balsanelli E."/>
            <person name="Baura V.A."/>
            <person name="Souza E.M."/>
            <person name="Passaglia L."/>
        </authorList>
    </citation>
    <scope>NUCLEOTIDE SEQUENCE [LARGE SCALE GENOMIC DNA]</scope>
    <source>
        <strain evidence="1 2">P26E</strain>
    </source>
</reference>
<dbReference type="SUPFAM" id="SSF56399">
    <property type="entry name" value="ADP-ribosylation"/>
    <property type="match status" value="1"/>
</dbReference>
<dbReference type="Gene3D" id="3.20.170.20">
    <property type="entry name" value="Protein of unknown function DUF952"/>
    <property type="match status" value="1"/>
</dbReference>
<keyword evidence="2" id="KW-1185">Reference proteome</keyword>
<dbReference type="EMBL" id="LVWI01000041">
    <property type="protein sequence ID" value="OKP85986.1"/>
    <property type="molecule type" value="Genomic_DNA"/>
</dbReference>
<dbReference type="PANTHER" id="PTHR34129">
    <property type="entry name" value="BLR1139 PROTEIN"/>
    <property type="match status" value="1"/>
</dbReference>
<proteinExistence type="predicted"/>
<dbReference type="PANTHER" id="PTHR34129:SF1">
    <property type="entry name" value="DUF952 DOMAIN-CONTAINING PROTEIN"/>
    <property type="match status" value="1"/>
</dbReference>